<feature type="compositionally biased region" description="Basic residues" evidence="1">
    <location>
        <begin position="65"/>
        <end position="77"/>
    </location>
</feature>
<gene>
    <name evidence="2" type="ORF">GCM10009533_53590</name>
</gene>
<proteinExistence type="predicted"/>
<reference evidence="2 3" key="1">
    <citation type="journal article" date="2019" name="Int. J. Syst. Evol. Microbiol.">
        <title>The Global Catalogue of Microorganisms (GCM) 10K type strain sequencing project: providing services to taxonomists for standard genome sequencing and annotation.</title>
        <authorList>
            <consortium name="The Broad Institute Genomics Platform"/>
            <consortium name="The Broad Institute Genome Sequencing Center for Infectious Disease"/>
            <person name="Wu L."/>
            <person name="Ma J."/>
        </authorList>
    </citation>
    <scope>NUCLEOTIDE SEQUENCE [LARGE SCALE GENOMIC DNA]</scope>
    <source>
        <strain evidence="2 3">JCM 10303</strain>
    </source>
</reference>
<protein>
    <submittedName>
        <fullName evidence="2">Uncharacterized protein</fullName>
    </submittedName>
</protein>
<sequence length="77" mass="9165">MKDDDVFGRRWVLTEDELLRMLWRCHAGENPDVVLVELHANHREPQPQPRHRGPFRGRLTSAARHAAHRHRRHHVAE</sequence>
<evidence type="ECO:0000256" key="1">
    <source>
        <dbReference type="SAM" id="MobiDB-lite"/>
    </source>
</evidence>
<evidence type="ECO:0000313" key="2">
    <source>
        <dbReference type="EMBL" id="GAA0548156.1"/>
    </source>
</evidence>
<dbReference type="EMBL" id="BAAAGS010000045">
    <property type="protein sequence ID" value="GAA0548156.1"/>
    <property type="molecule type" value="Genomic_DNA"/>
</dbReference>
<accession>A0ABN1DNQ7</accession>
<dbReference type="Proteomes" id="UP001500729">
    <property type="component" value="Unassembled WGS sequence"/>
</dbReference>
<dbReference type="RefSeq" id="WP_009948254.1">
    <property type="nucleotide sequence ID" value="NZ_BAAAGS010000045.1"/>
</dbReference>
<organism evidence="2 3">
    <name type="scientific">Saccharopolyspora erythraea</name>
    <name type="common">Streptomyces erythraeus</name>
    <dbReference type="NCBI Taxonomy" id="1836"/>
    <lineage>
        <taxon>Bacteria</taxon>
        <taxon>Bacillati</taxon>
        <taxon>Actinomycetota</taxon>
        <taxon>Actinomycetes</taxon>
        <taxon>Pseudonocardiales</taxon>
        <taxon>Pseudonocardiaceae</taxon>
        <taxon>Saccharopolyspora</taxon>
    </lineage>
</organism>
<feature type="region of interest" description="Disordered" evidence="1">
    <location>
        <begin position="39"/>
        <end position="77"/>
    </location>
</feature>
<name>A0ABN1DNQ7_SACER</name>
<keyword evidence="3" id="KW-1185">Reference proteome</keyword>
<comment type="caution">
    <text evidence="2">The sequence shown here is derived from an EMBL/GenBank/DDBJ whole genome shotgun (WGS) entry which is preliminary data.</text>
</comment>
<evidence type="ECO:0000313" key="3">
    <source>
        <dbReference type="Proteomes" id="UP001500729"/>
    </source>
</evidence>